<keyword evidence="3 5" id="KW-0697">Rotamase</keyword>
<dbReference type="InterPro" id="IPR001179">
    <property type="entry name" value="PPIase_FKBP_dom"/>
</dbReference>
<name>A0ABN9WI33_9DINO</name>
<evidence type="ECO:0000256" key="4">
    <source>
        <dbReference type="ARBA" id="ARBA00023235"/>
    </source>
</evidence>
<reference evidence="8" key="1">
    <citation type="submission" date="2023-10" db="EMBL/GenBank/DDBJ databases">
        <authorList>
            <person name="Chen Y."/>
            <person name="Shah S."/>
            <person name="Dougan E. K."/>
            <person name="Thang M."/>
            <person name="Chan C."/>
        </authorList>
    </citation>
    <scope>NUCLEOTIDE SEQUENCE [LARGE SCALE GENOMIC DNA]</scope>
</reference>
<protein>
    <recommendedName>
        <fullName evidence="2 5">peptidylprolyl isomerase</fullName>
        <ecNumber evidence="2 5">5.2.1.8</ecNumber>
    </recommendedName>
</protein>
<dbReference type="InterPro" id="IPR000774">
    <property type="entry name" value="PPIase_FKBP_N"/>
</dbReference>
<accession>A0ABN9WI33</accession>
<dbReference type="Gene3D" id="3.10.50.40">
    <property type="match status" value="1"/>
</dbReference>
<evidence type="ECO:0000256" key="5">
    <source>
        <dbReference type="PROSITE-ProRule" id="PRU00277"/>
    </source>
</evidence>
<dbReference type="Pfam" id="PF00254">
    <property type="entry name" value="FKBP_C"/>
    <property type="match status" value="1"/>
</dbReference>
<comment type="caution">
    <text evidence="8">The sequence shown here is derived from an EMBL/GenBank/DDBJ whole genome shotgun (WGS) entry which is preliminary data.</text>
</comment>
<sequence length="192" mass="19529">MAATACRQPRAARGLLRCLAAAAALAAGPAFLPGASGGAGAAAPCGRRAAAAAGAGAVLLASSAARATSAKDQVWLEQKAGEPGVVKLPSGLMYKVLEEGPAGGPSPKVNTKCSCTYAGQLTNGKQFDAGTLDFAPNQVIRGWTEAMQLMKEGDKWELYIPSELAYGERGAGGAIPPSAALQFQMKLNKVKR</sequence>
<feature type="chain" id="PRO_5045123450" description="peptidylprolyl isomerase" evidence="6">
    <location>
        <begin position="27"/>
        <end position="192"/>
    </location>
</feature>
<evidence type="ECO:0000259" key="7">
    <source>
        <dbReference type="PROSITE" id="PS50059"/>
    </source>
</evidence>
<dbReference type="PANTHER" id="PTHR43811">
    <property type="entry name" value="FKBP-TYPE PEPTIDYL-PROLYL CIS-TRANS ISOMERASE FKPA"/>
    <property type="match status" value="1"/>
</dbReference>
<keyword evidence="6" id="KW-0732">Signal</keyword>
<dbReference type="EMBL" id="CAUYUJ010018589">
    <property type="protein sequence ID" value="CAK0884803.1"/>
    <property type="molecule type" value="Genomic_DNA"/>
</dbReference>
<evidence type="ECO:0000256" key="1">
    <source>
        <dbReference type="ARBA" id="ARBA00000971"/>
    </source>
</evidence>
<organism evidence="8 9">
    <name type="scientific">Prorocentrum cordatum</name>
    <dbReference type="NCBI Taxonomy" id="2364126"/>
    <lineage>
        <taxon>Eukaryota</taxon>
        <taxon>Sar</taxon>
        <taxon>Alveolata</taxon>
        <taxon>Dinophyceae</taxon>
        <taxon>Prorocentrales</taxon>
        <taxon>Prorocentraceae</taxon>
        <taxon>Prorocentrum</taxon>
    </lineage>
</organism>
<evidence type="ECO:0000256" key="2">
    <source>
        <dbReference type="ARBA" id="ARBA00013194"/>
    </source>
</evidence>
<dbReference type="SUPFAM" id="SSF54534">
    <property type="entry name" value="FKBP-like"/>
    <property type="match status" value="1"/>
</dbReference>
<gene>
    <name evidence="8" type="ORF">PCOR1329_LOCUS66596</name>
</gene>
<dbReference type="EC" id="5.2.1.8" evidence="2 5"/>
<dbReference type="PANTHER" id="PTHR43811:SF19">
    <property type="entry name" value="39 KDA FK506-BINDING NUCLEAR PROTEIN"/>
    <property type="match status" value="1"/>
</dbReference>
<proteinExistence type="predicted"/>
<dbReference type="PROSITE" id="PS50059">
    <property type="entry name" value="FKBP_PPIASE"/>
    <property type="match status" value="1"/>
</dbReference>
<feature type="domain" description="PPIase FKBP-type" evidence="7">
    <location>
        <begin position="110"/>
        <end position="191"/>
    </location>
</feature>
<keyword evidence="4 5" id="KW-0413">Isomerase</keyword>
<evidence type="ECO:0000313" key="8">
    <source>
        <dbReference type="EMBL" id="CAK0884803.1"/>
    </source>
</evidence>
<keyword evidence="9" id="KW-1185">Reference proteome</keyword>
<evidence type="ECO:0000256" key="3">
    <source>
        <dbReference type="ARBA" id="ARBA00023110"/>
    </source>
</evidence>
<dbReference type="InterPro" id="IPR046357">
    <property type="entry name" value="PPIase_dom_sf"/>
</dbReference>
<dbReference type="Proteomes" id="UP001189429">
    <property type="component" value="Unassembled WGS sequence"/>
</dbReference>
<evidence type="ECO:0000256" key="6">
    <source>
        <dbReference type="SAM" id="SignalP"/>
    </source>
</evidence>
<comment type="catalytic activity">
    <reaction evidence="1 5">
        <text>[protein]-peptidylproline (omega=180) = [protein]-peptidylproline (omega=0)</text>
        <dbReference type="Rhea" id="RHEA:16237"/>
        <dbReference type="Rhea" id="RHEA-COMP:10747"/>
        <dbReference type="Rhea" id="RHEA-COMP:10748"/>
        <dbReference type="ChEBI" id="CHEBI:83833"/>
        <dbReference type="ChEBI" id="CHEBI:83834"/>
        <dbReference type="EC" id="5.2.1.8"/>
    </reaction>
</comment>
<feature type="signal peptide" evidence="6">
    <location>
        <begin position="1"/>
        <end position="26"/>
    </location>
</feature>
<dbReference type="Pfam" id="PF01346">
    <property type="entry name" value="FKBP_N"/>
    <property type="match status" value="1"/>
</dbReference>
<evidence type="ECO:0000313" key="9">
    <source>
        <dbReference type="Proteomes" id="UP001189429"/>
    </source>
</evidence>